<feature type="transmembrane region" description="Helical" evidence="2">
    <location>
        <begin position="271"/>
        <end position="290"/>
    </location>
</feature>
<gene>
    <name evidence="3" type="ORF">RFI_21180</name>
</gene>
<feature type="non-terminal residue" evidence="3">
    <location>
        <position position="400"/>
    </location>
</feature>
<evidence type="ECO:0000313" key="4">
    <source>
        <dbReference type="Proteomes" id="UP000023152"/>
    </source>
</evidence>
<dbReference type="Proteomes" id="UP000023152">
    <property type="component" value="Unassembled WGS sequence"/>
</dbReference>
<reference evidence="3 4" key="1">
    <citation type="journal article" date="2013" name="Curr. Biol.">
        <title>The Genome of the Foraminiferan Reticulomyxa filosa.</title>
        <authorList>
            <person name="Glockner G."/>
            <person name="Hulsmann N."/>
            <person name="Schleicher M."/>
            <person name="Noegel A.A."/>
            <person name="Eichinger L."/>
            <person name="Gallinger C."/>
            <person name="Pawlowski J."/>
            <person name="Sierra R."/>
            <person name="Euteneuer U."/>
            <person name="Pillet L."/>
            <person name="Moustafa A."/>
            <person name="Platzer M."/>
            <person name="Groth M."/>
            <person name="Szafranski K."/>
            <person name="Schliwa M."/>
        </authorList>
    </citation>
    <scope>NUCLEOTIDE SEQUENCE [LARGE SCALE GENOMIC DNA]</scope>
</reference>
<accession>X6MRU2</accession>
<evidence type="ECO:0000256" key="2">
    <source>
        <dbReference type="SAM" id="Phobius"/>
    </source>
</evidence>
<keyword evidence="2" id="KW-0472">Membrane</keyword>
<dbReference type="AlphaFoldDB" id="X6MRU2"/>
<dbReference type="InterPro" id="IPR013783">
    <property type="entry name" value="Ig-like_fold"/>
</dbReference>
<sequence length="400" mass="45802">NSGADEACFEWLCKESADNCAKDESSFTINKRSGTIPAKTTKKFNIEFCPAEHLHYQKQLYWTGNEQEVSSNENEKSKKEVFSETDTLQNLSFDHLFQDHFDTVIAAFFFLLQHVFFFKPPSLLQINPQKQCNVYPSAMVFPQWNDLVAATSGELVVENKTNEVKIAKIDPRVFTTQNNLSISPESLTIEGNGFGMFRISFPAYHNKDFPHNKETDANATTKLPNVDKHSAMEDNETQIELSNAKQVIARNIDVLLCSSNQQTCKVVDVDLLGFVLSLCNLFSFFFFFFCQTKKKRNNNDSCDYPLFWKQVQDKLTRNTNENKTEDKQEARGIEAGKKRNSVIAKEDNLQEQAKVNDERTSSSNQMQQFRIYPNTGVIRPNAFAVIVVQFKPQSIDWPLK</sequence>
<evidence type="ECO:0000256" key="1">
    <source>
        <dbReference type="SAM" id="MobiDB-lite"/>
    </source>
</evidence>
<evidence type="ECO:0000313" key="3">
    <source>
        <dbReference type="EMBL" id="ETO16177.1"/>
    </source>
</evidence>
<feature type="non-terminal residue" evidence="3">
    <location>
        <position position="1"/>
    </location>
</feature>
<dbReference type="Gene3D" id="2.60.40.10">
    <property type="entry name" value="Immunoglobulins"/>
    <property type="match status" value="1"/>
</dbReference>
<protein>
    <submittedName>
        <fullName evidence="3">Uncharacterized protein</fullName>
    </submittedName>
</protein>
<keyword evidence="2" id="KW-1133">Transmembrane helix</keyword>
<dbReference type="EMBL" id="ASPP01018504">
    <property type="protein sequence ID" value="ETO16177.1"/>
    <property type="molecule type" value="Genomic_DNA"/>
</dbReference>
<feature type="region of interest" description="Disordered" evidence="1">
    <location>
        <begin position="318"/>
        <end position="337"/>
    </location>
</feature>
<keyword evidence="2" id="KW-0812">Transmembrane</keyword>
<name>X6MRU2_RETFI</name>
<keyword evidence="4" id="KW-1185">Reference proteome</keyword>
<comment type="caution">
    <text evidence="3">The sequence shown here is derived from an EMBL/GenBank/DDBJ whole genome shotgun (WGS) entry which is preliminary data.</text>
</comment>
<proteinExistence type="predicted"/>
<organism evidence="3 4">
    <name type="scientific">Reticulomyxa filosa</name>
    <dbReference type="NCBI Taxonomy" id="46433"/>
    <lineage>
        <taxon>Eukaryota</taxon>
        <taxon>Sar</taxon>
        <taxon>Rhizaria</taxon>
        <taxon>Retaria</taxon>
        <taxon>Foraminifera</taxon>
        <taxon>Monothalamids</taxon>
        <taxon>Reticulomyxidae</taxon>
        <taxon>Reticulomyxa</taxon>
    </lineage>
</organism>